<name>A0A7G6RNP8_RHILV</name>
<geneLocation type="plasmid" evidence="1 2">
    <name>p_1</name>
</geneLocation>
<evidence type="ECO:0000313" key="2">
    <source>
        <dbReference type="Proteomes" id="UP000515518"/>
    </source>
</evidence>
<proteinExistence type="predicted"/>
<protein>
    <submittedName>
        <fullName evidence="1">Uncharacterized protein</fullName>
    </submittedName>
</protein>
<sequence>MTDEYVPAPSKKRYIANEIILYGVEINPRDDKGNETSAHFDVGLGIATDLELKIVSTVGITASVVLAYGYSFDSHCYRMDSARVFLVTDSTAREAVGCGFGTGYQMWRITASSKILEISTKLGDAQSLILDSQLPGKRSPNSYAITQSMAHRDSRLTRD</sequence>
<gene>
    <name evidence="1" type="ORF">HB770_32850</name>
</gene>
<dbReference type="Proteomes" id="UP000515518">
    <property type="component" value="Plasmid p_1"/>
</dbReference>
<dbReference type="RefSeq" id="WP_018516902.1">
    <property type="nucleotide sequence ID" value="NZ_CP025507.1"/>
</dbReference>
<keyword evidence="1" id="KW-0614">Plasmid</keyword>
<dbReference type="EMBL" id="CP050552">
    <property type="protein sequence ID" value="QND43880.1"/>
    <property type="molecule type" value="Genomic_DNA"/>
</dbReference>
<reference evidence="2" key="1">
    <citation type="journal article" date="2020" name="Mol. Plant Microbe">
        <title>Rhizobial microsymbionts of the narrowly endemic Oxytropis species growing in Kamchatka are characterized by significant genetic diversity and possess a set of genes that are associated with T3SS and T6SS secretion systems and can affect the development of symbiosis.</title>
        <authorList>
            <person name="Safronova V."/>
            <person name="Guro P."/>
            <person name="Sazanova A."/>
            <person name="Kuznetsova I."/>
            <person name="Belimov A."/>
            <person name="Yakubov V."/>
            <person name="Chirak E."/>
            <person name="Afonin A."/>
            <person name="Gogolev Y."/>
            <person name="Andronov E."/>
            <person name="Tikhonovich I."/>
        </authorList>
    </citation>
    <scope>NUCLEOTIDE SEQUENCE [LARGE SCALE GENOMIC DNA]</scope>
    <source>
        <strain evidence="2">RCAM0610</strain>
        <plasmid evidence="2">p_1</plasmid>
    </source>
</reference>
<dbReference type="AlphaFoldDB" id="A0A7G6RNP8"/>
<organism evidence="1 2">
    <name type="scientific">Rhizobium leguminosarum bv. viciae</name>
    <dbReference type="NCBI Taxonomy" id="387"/>
    <lineage>
        <taxon>Bacteria</taxon>
        <taxon>Pseudomonadati</taxon>
        <taxon>Pseudomonadota</taxon>
        <taxon>Alphaproteobacteria</taxon>
        <taxon>Hyphomicrobiales</taxon>
        <taxon>Rhizobiaceae</taxon>
        <taxon>Rhizobium/Agrobacterium group</taxon>
        <taxon>Rhizobium</taxon>
    </lineage>
</organism>
<evidence type="ECO:0000313" key="1">
    <source>
        <dbReference type="EMBL" id="QND43880.1"/>
    </source>
</evidence>
<accession>A0A7G6RNP8</accession>